<reference evidence="3 4" key="1">
    <citation type="submission" date="2019-08" db="EMBL/GenBank/DDBJ databases">
        <title>Whole-genome Sequencing of e-waste polymer degrading bacterium Pseudomonas sp. strain PE08.</title>
        <authorList>
            <person name="Kirdat K."/>
            <person name="Debbarma P."/>
            <person name="Narawade N."/>
            <person name="Suyal D."/>
            <person name="Thorat V."/>
            <person name="Shouche Y."/>
            <person name="Goel R."/>
            <person name="Yadav A."/>
        </authorList>
    </citation>
    <scope>NUCLEOTIDE SEQUENCE [LARGE SCALE GENOMIC DNA]</scope>
    <source>
        <strain evidence="3 4">PE08</strain>
    </source>
</reference>
<sequence length="64" mass="6656">MRYAAILLILCAGLWGCAGGKPSSTCEVMSPPQVIVPSNQDDQRVEAQASGDPAASNEGQQHCP</sequence>
<feature type="region of interest" description="Disordered" evidence="1">
    <location>
        <begin position="29"/>
        <end position="64"/>
    </location>
</feature>
<organism evidence="3 4">
    <name type="scientific">Metapseudomonas lalkuanensis</name>
    <dbReference type="NCBI Taxonomy" id="2604832"/>
    <lineage>
        <taxon>Bacteria</taxon>
        <taxon>Pseudomonadati</taxon>
        <taxon>Pseudomonadota</taxon>
        <taxon>Gammaproteobacteria</taxon>
        <taxon>Pseudomonadales</taxon>
        <taxon>Pseudomonadaceae</taxon>
        <taxon>Metapseudomonas</taxon>
    </lineage>
</organism>
<evidence type="ECO:0008006" key="5">
    <source>
        <dbReference type="Google" id="ProtNLM"/>
    </source>
</evidence>
<name>A0A5J6QG02_9GAMM</name>
<feature type="chain" id="PRO_5023894457" description="Secreted protein" evidence="2">
    <location>
        <begin position="21"/>
        <end position="64"/>
    </location>
</feature>
<dbReference type="RefSeq" id="WP_151131380.1">
    <property type="nucleotide sequence ID" value="NZ_CP043311.1"/>
</dbReference>
<dbReference type="KEGG" id="plal:FXN65_01780"/>
<accession>A0A5J6QG02</accession>
<keyword evidence="2" id="KW-0732">Signal</keyword>
<evidence type="ECO:0000313" key="4">
    <source>
        <dbReference type="Proteomes" id="UP000327179"/>
    </source>
</evidence>
<keyword evidence="4" id="KW-1185">Reference proteome</keyword>
<proteinExistence type="predicted"/>
<dbReference type="EMBL" id="CP043311">
    <property type="protein sequence ID" value="QEY60835.1"/>
    <property type="molecule type" value="Genomic_DNA"/>
</dbReference>
<dbReference type="AlphaFoldDB" id="A0A5J6QG02"/>
<gene>
    <name evidence="3" type="ORF">FXN65_01780</name>
</gene>
<dbReference type="Proteomes" id="UP000327179">
    <property type="component" value="Chromosome"/>
</dbReference>
<feature type="signal peptide" evidence="2">
    <location>
        <begin position="1"/>
        <end position="20"/>
    </location>
</feature>
<protein>
    <recommendedName>
        <fullName evidence="5">Secreted protein</fullName>
    </recommendedName>
</protein>
<evidence type="ECO:0000256" key="2">
    <source>
        <dbReference type="SAM" id="SignalP"/>
    </source>
</evidence>
<evidence type="ECO:0000256" key="1">
    <source>
        <dbReference type="SAM" id="MobiDB-lite"/>
    </source>
</evidence>
<evidence type="ECO:0000313" key="3">
    <source>
        <dbReference type="EMBL" id="QEY60835.1"/>
    </source>
</evidence>